<dbReference type="InterPro" id="IPR036390">
    <property type="entry name" value="WH_DNA-bd_sf"/>
</dbReference>
<evidence type="ECO:0000313" key="2">
    <source>
        <dbReference type="Proteomes" id="UP000199114"/>
    </source>
</evidence>
<dbReference type="SUPFAM" id="SSF46785">
    <property type="entry name" value="Winged helix' DNA-binding domain"/>
    <property type="match status" value="1"/>
</dbReference>
<keyword evidence="2" id="KW-1185">Reference proteome</keyword>
<dbReference type="Proteomes" id="UP000199114">
    <property type="component" value="Unassembled WGS sequence"/>
</dbReference>
<reference evidence="2" key="1">
    <citation type="submission" date="2016-10" db="EMBL/GenBank/DDBJ databases">
        <authorList>
            <person name="Varghese N."/>
            <person name="Submissions S."/>
        </authorList>
    </citation>
    <scope>NUCLEOTIDE SEQUENCE [LARGE SCALE GENOMIC DNA]</scope>
    <source>
        <strain evidence="2">DSM 25055</strain>
    </source>
</reference>
<evidence type="ECO:0000313" key="1">
    <source>
        <dbReference type="EMBL" id="SEQ93193.1"/>
    </source>
</evidence>
<dbReference type="EMBL" id="FOFD01000003">
    <property type="protein sequence ID" value="SEQ93193.1"/>
    <property type="molecule type" value="Genomic_DNA"/>
</dbReference>
<dbReference type="Gene3D" id="1.10.10.10">
    <property type="entry name" value="Winged helix-like DNA-binding domain superfamily/Winged helix DNA-binding domain"/>
    <property type="match status" value="1"/>
</dbReference>
<organism evidence="1 2">
    <name type="scientific">Natrinema salaciae</name>
    <dbReference type="NCBI Taxonomy" id="1186196"/>
    <lineage>
        <taxon>Archaea</taxon>
        <taxon>Methanobacteriati</taxon>
        <taxon>Methanobacteriota</taxon>
        <taxon>Stenosarchaea group</taxon>
        <taxon>Halobacteria</taxon>
        <taxon>Halobacteriales</taxon>
        <taxon>Natrialbaceae</taxon>
        <taxon>Natrinema</taxon>
    </lineage>
</organism>
<evidence type="ECO:0008006" key="3">
    <source>
        <dbReference type="Google" id="ProtNLM"/>
    </source>
</evidence>
<sequence length="98" mass="11050">MGTNRSTVGVARQRADWMRPVDEHIMETMRDEGNLTPQAVENFSVCSRSHASVRLSKLADYGLVERIAQGLYRLTDDGRAFLNEELDASKLEPAARDR</sequence>
<dbReference type="AlphaFoldDB" id="A0A1H9K2P5"/>
<proteinExistence type="predicted"/>
<dbReference type="InterPro" id="IPR036388">
    <property type="entry name" value="WH-like_DNA-bd_sf"/>
</dbReference>
<protein>
    <recommendedName>
        <fullName evidence="3">Winged helix-turn-helix DNA-binding</fullName>
    </recommendedName>
</protein>
<accession>A0A1H9K2P5</accession>
<gene>
    <name evidence="1" type="ORF">SAMN04489841_2774</name>
</gene>
<name>A0A1H9K2P5_9EURY</name>